<evidence type="ECO:0000256" key="1">
    <source>
        <dbReference type="ARBA" id="ARBA00004162"/>
    </source>
</evidence>
<evidence type="ECO:0000259" key="12">
    <source>
        <dbReference type="PROSITE" id="PS50268"/>
    </source>
</evidence>
<dbReference type="GO" id="GO:0007156">
    <property type="term" value="P:homophilic cell adhesion via plasma membrane adhesion molecules"/>
    <property type="evidence" value="ECO:0007669"/>
    <property type="project" value="InterPro"/>
</dbReference>
<evidence type="ECO:0000256" key="6">
    <source>
        <dbReference type="ARBA" id="ARBA00022837"/>
    </source>
</evidence>
<proteinExistence type="predicted"/>
<name>A0A852C8Z5_9PICI</name>
<dbReference type="InterPro" id="IPR015919">
    <property type="entry name" value="Cadherin-like_sf"/>
</dbReference>
<feature type="domain" description="Cadherin" evidence="12">
    <location>
        <begin position="1"/>
        <end position="51"/>
    </location>
</feature>
<dbReference type="PANTHER" id="PTHR24026">
    <property type="entry name" value="FAT ATYPICAL CADHERIN-RELATED"/>
    <property type="match status" value="1"/>
</dbReference>
<dbReference type="Gene3D" id="2.60.40.60">
    <property type="entry name" value="Cadherins"/>
    <property type="match status" value="7"/>
</dbReference>
<keyword evidence="2" id="KW-1003">Cell membrane</keyword>
<comment type="subcellular location">
    <subcellularLocation>
        <location evidence="1">Cell membrane</location>
        <topology evidence="1">Single-pass membrane protein</topology>
    </subcellularLocation>
</comment>
<dbReference type="CDD" id="cd11304">
    <property type="entry name" value="Cadherin_repeat"/>
    <property type="match status" value="7"/>
</dbReference>
<sequence length="714" mass="77763">NEKGVISTKTKLDYESQNSYILNISLSDGNATDYATVFIKVTDVNDNNPVFAAINTTITILENVPAGTSITSVSATDVDEGFNGIVVYTLKGGEGKMDINTSGSILLEKELDREKQNIYNLMVIASDQGQPVLSAVLNLTVIVEDVNDNPPVFSSSRYEVDVPEDEVLGRALLTVFATDSDAGANALVKYRIVSQQPPTSSLVFLVNLTTGQLSLSQQLDYETIKQFEVEVEASDGGEPSLTATTRVVVHVLDVNDNPPEFNQASYDVFVFENLQKGSPIYTFSVTDKDEVGTKLNLILINENHNGTVLVNGYVDRETKEKYELLVVASDNGVPQRQVKESNSYIFICSFLLFTYSITCAFSESCFSPVAHQNFTYISIQVLDVNDNPPRFTKAQYSASVRVATAEEGVSVISVSATDLDIGNNSVISYSLSSQSDDFHINNRTGDIILSSNLDHITADTVVTLVVIATDHGIPPLTSNGKVTVNVNDVNDNPPVFLAPNPTKLSAPENTANLDLGVFSATDLDIGVNALITYSLQDDLAGMFYVNNSTGKLMTKGSLDREMMDSYELKIIATDSGRPSQYASLVVSITVEDENDNPPVFPQKLYSATVKENEPPHVILSAAATDEDIGYNAIIHYTITGEPSLFHVGELSGNITVLQHLDYESHSQYTFILKAFNPGEPHMQDTANITDMDLLLLVTVEDVNEEGPVFDKPSY</sequence>
<evidence type="ECO:0000256" key="4">
    <source>
        <dbReference type="ARBA" id="ARBA00022729"/>
    </source>
</evidence>
<keyword evidence="3" id="KW-0812">Transmembrane</keyword>
<dbReference type="FunFam" id="2.60.40.60:FF:000092">
    <property type="entry name" value="Protocadherin 8"/>
    <property type="match status" value="1"/>
</dbReference>
<dbReference type="FunFam" id="2.60.40.60:FF:000116">
    <property type="entry name" value="Dachsous cadherin-related 2"/>
    <property type="match status" value="1"/>
</dbReference>
<dbReference type="InterPro" id="IPR002126">
    <property type="entry name" value="Cadherin-like_dom"/>
</dbReference>
<evidence type="ECO:0000256" key="8">
    <source>
        <dbReference type="ARBA" id="ARBA00022989"/>
    </source>
</evidence>
<dbReference type="PANTHER" id="PTHR24026:SF126">
    <property type="entry name" value="PROTOCADHERIN FAT 4"/>
    <property type="match status" value="1"/>
</dbReference>
<dbReference type="SUPFAM" id="SSF49313">
    <property type="entry name" value="Cadherin-like"/>
    <property type="match status" value="7"/>
</dbReference>
<feature type="domain" description="Cadherin" evidence="12">
    <location>
        <begin position="498"/>
        <end position="600"/>
    </location>
</feature>
<keyword evidence="9" id="KW-0472">Membrane</keyword>
<evidence type="ECO:0000256" key="10">
    <source>
        <dbReference type="ARBA" id="ARBA00023180"/>
    </source>
</evidence>
<evidence type="ECO:0000256" key="5">
    <source>
        <dbReference type="ARBA" id="ARBA00022737"/>
    </source>
</evidence>
<dbReference type="EMBL" id="WBNM01021992">
    <property type="protein sequence ID" value="NXP76106.1"/>
    <property type="molecule type" value="Genomic_DNA"/>
</dbReference>
<feature type="domain" description="Cadherin" evidence="12">
    <location>
        <begin position="52"/>
        <end position="153"/>
    </location>
</feature>
<dbReference type="SMART" id="SM00112">
    <property type="entry name" value="CA"/>
    <property type="match status" value="7"/>
</dbReference>
<evidence type="ECO:0000256" key="3">
    <source>
        <dbReference type="ARBA" id="ARBA00022692"/>
    </source>
</evidence>
<dbReference type="InterPro" id="IPR020894">
    <property type="entry name" value="Cadherin_CS"/>
</dbReference>
<dbReference type="FunFam" id="2.60.40.60:FF:000033">
    <property type="entry name" value="FAT atypical cadherin 1"/>
    <property type="match status" value="1"/>
</dbReference>
<keyword evidence="6 11" id="KW-0106">Calcium</keyword>
<feature type="non-terminal residue" evidence="13">
    <location>
        <position position="1"/>
    </location>
</feature>
<dbReference type="PRINTS" id="PR00205">
    <property type="entry name" value="CADHERIN"/>
</dbReference>
<organism evidence="13 14">
    <name type="scientific">Ramphastos sulfuratus</name>
    <dbReference type="NCBI Taxonomy" id="322582"/>
    <lineage>
        <taxon>Eukaryota</taxon>
        <taxon>Metazoa</taxon>
        <taxon>Chordata</taxon>
        <taxon>Craniata</taxon>
        <taxon>Vertebrata</taxon>
        <taxon>Euteleostomi</taxon>
        <taxon>Archelosauria</taxon>
        <taxon>Archosauria</taxon>
        <taxon>Dinosauria</taxon>
        <taxon>Saurischia</taxon>
        <taxon>Theropoda</taxon>
        <taxon>Coelurosauria</taxon>
        <taxon>Aves</taxon>
        <taxon>Neognathae</taxon>
        <taxon>Neoaves</taxon>
        <taxon>Telluraves</taxon>
        <taxon>Coraciimorphae</taxon>
        <taxon>Piciformes</taxon>
        <taxon>Ramphastidae</taxon>
        <taxon>Ramphastos</taxon>
    </lineage>
</organism>
<keyword evidence="10" id="KW-0325">Glycoprotein</keyword>
<dbReference type="PROSITE" id="PS50268">
    <property type="entry name" value="CADHERIN_2"/>
    <property type="match status" value="7"/>
</dbReference>
<dbReference type="GO" id="GO:0005509">
    <property type="term" value="F:calcium ion binding"/>
    <property type="evidence" value="ECO:0007669"/>
    <property type="project" value="UniProtKB-UniRule"/>
</dbReference>
<gene>
    <name evidence="13" type="primary">Celsr3_0</name>
    <name evidence="13" type="ORF">RAMSUL_R10449</name>
</gene>
<feature type="domain" description="Cadherin" evidence="12">
    <location>
        <begin position="262"/>
        <end position="391"/>
    </location>
</feature>
<reference evidence="13" key="1">
    <citation type="submission" date="2019-09" db="EMBL/GenBank/DDBJ databases">
        <title>Bird 10,000 Genomes (B10K) Project - Family phase.</title>
        <authorList>
            <person name="Zhang G."/>
        </authorList>
    </citation>
    <scope>NUCLEOTIDE SEQUENCE</scope>
    <source>
        <strain evidence="13">B10K-DU-001-30</strain>
        <tissue evidence="13">Muscle</tissue>
    </source>
</reference>
<dbReference type="FunFam" id="2.60.40.60:FF:000020">
    <property type="entry name" value="Dachsous cadherin-related 1b"/>
    <property type="match status" value="2"/>
</dbReference>
<keyword evidence="14" id="KW-1185">Reference proteome</keyword>
<dbReference type="PROSITE" id="PS00232">
    <property type="entry name" value="CADHERIN_1"/>
    <property type="match status" value="3"/>
</dbReference>
<evidence type="ECO:0000256" key="11">
    <source>
        <dbReference type="PROSITE-ProRule" id="PRU00043"/>
    </source>
</evidence>
<dbReference type="GO" id="GO:0007163">
    <property type="term" value="P:establishment or maintenance of cell polarity"/>
    <property type="evidence" value="ECO:0007669"/>
    <property type="project" value="UniProtKB-ARBA"/>
</dbReference>
<feature type="domain" description="Cadherin" evidence="12">
    <location>
        <begin position="154"/>
        <end position="261"/>
    </location>
</feature>
<feature type="domain" description="Cadherin" evidence="12">
    <location>
        <begin position="408"/>
        <end position="496"/>
    </location>
</feature>
<feature type="domain" description="Cadherin" evidence="12">
    <location>
        <begin position="601"/>
        <end position="709"/>
    </location>
</feature>
<accession>A0A852C8Z5</accession>
<feature type="non-terminal residue" evidence="13">
    <location>
        <position position="714"/>
    </location>
</feature>
<evidence type="ECO:0000256" key="2">
    <source>
        <dbReference type="ARBA" id="ARBA00022475"/>
    </source>
</evidence>
<keyword evidence="4" id="KW-0732">Signal</keyword>
<keyword evidence="7" id="KW-0130">Cell adhesion</keyword>
<keyword evidence="5" id="KW-0677">Repeat</keyword>
<evidence type="ECO:0000256" key="9">
    <source>
        <dbReference type="ARBA" id="ARBA00023136"/>
    </source>
</evidence>
<evidence type="ECO:0000256" key="7">
    <source>
        <dbReference type="ARBA" id="ARBA00022889"/>
    </source>
</evidence>
<dbReference type="Proteomes" id="UP000611227">
    <property type="component" value="Unassembled WGS sequence"/>
</dbReference>
<evidence type="ECO:0000313" key="14">
    <source>
        <dbReference type="Proteomes" id="UP000611227"/>
    </source>
</evidence>
<dbReference type="GO" id="GO:0005886">
    <property type="term" value="C:plasma membrane"/>
    <property type="evidence" value="ECO:0007669"/>
    <property type="project" value="UniProtKB-SubCell"/>
</dbReference>
<comment type="caution">
    <text evidence="13">The sequence shown here is derived from an EMBL/GenBank/DDBJ whole genome shotgun (WGS) entry which is preliminary data.</text>
</comment>
<dbReference type="Pfam" id="PF00028">
    <property type="entry name" value="Cadherin"/>
    <property type="match status" value="5"/>
</dbReference>
<keyword evidence="8" id="KW-1133">Transmembrane helix</keyword>
<dbReference type="AlphaFoldDB" id="A0A852C8Z5"/>
<protein>
    <submittedName>
        <fullName evidence="13">CELR3 protein</fullName>
    </submittedName>
</protein>
<evidence type="ECO:0000313" key="13">
    <source>
        <dbReference type="EMBL" id="NXP76106.1"/>
    </source>
</evidence>